<dbReference type="Proteomes" id="UP000234335">
    <property type="component" value="Unassembled WGS sequence"/>
</dbReference>
<dbReference type="Gene3D" id="3.40.50.1820">
    <property type="entry name" value="alpha/beta hydrolase"/>
    <property type="match status" value="1"/>
</dbReference>
<dbReference type="SUPFAM" id="SSF53474">
    <property type="entry name" value="alpha/beta-Hydrolases"/>
    <property type="match status" value="1"/>
</dbReference>
<dbReference type="PANTHER" id="PTHR43358:SF4">
    <property type="entry name" value="ALPHA_BETA HYDROLASE FOLD-1 DOMAIN-CONTAINING PROTEIN"/>
    <property type="match status" value="1"/>
</dbReference>
<organism evidence="2 3">
    <name type="scientific">Anaerococcus octavius</name>
    <dbReference type="NCBI Taxonomy" id="54007"/>
    <lineage>
        <taxon>Bacteria</taxon>
        <taxon>Bacillati</taxon>
        <taxon>Bacillota</taxon>
        <taxon>Tissierellia</taxon>
        <taxon>Tissierellales</taxon>
        <taxon>Peptoniphilaceae</taxon>
        <taxon>Anaerococcus</taxon>
    </lineage>
</organism>
<name>A0A2I1MBB7_9FIRM</name>
<dbReference type="RefSeq" id="WP_101539567.1">
    <property type="nucleotide sequence ID" value="NZ_JAPJPW010000041.1"/>
</dbReference>
<evidence type="ECO:0000259" key="1">
    <source>
        <dbReference type="Pfam" id="PF12146"/>
    </source>
</evidence>
<dbReference type="InterPro" id="IPR052920">
    <property type="entry name" value="DNA-binding_regulatory"/>
</dbReference>
<accession>A0A2I1MBB7</accession>
<dbReference type="EMBL" id="PKGS01000001">
    <property type="protein sequence ID" value="PKZ17407.1"/>
    <property type="molecule type" value="Genomic_DNA"/>
</dbReference>
<dbReference type="InterPro" id="IPR029058">
    <property type="entry name" value="AB_hydrolase_fold"/>
</dbReference>
<keyword evidence="3" id="KW-1185">Reference proteome</keyword>
<protein>
    <recommendedName>
        <fullName evidence="1">Serine aminopeptidase S33 domain-containing protein</fullName>
    </recommendedName>
</protein>
<dbReference type="InterPro" id="IPR022742">
    <property type="entry name" value="Hydrolase_4"/>
</dbReference>
<dbReference type="AlphaFoldDB" id="A0A2I1MBB7"/>
<evidence type="ECO:0000313" key="2">
    <source>
        <dbReference type="EMBL" id="PKZ17407.1"/>
    </source>
</evidence>
<gene>
    <name evidence="2" type="ORF">CYJ34_01485</name>
</gene>
<feature type="domain" description="Serine aminopeptidase S33" evidence="1">
    <location>
        <begin position="95"/>
        <end position="196"/>
    </location>
</feature>
<comment type="caution">
    <text evidence="2">The sequence shown here is derived from an EMBL/GenBank/DDBJ whole genome shotgun (WGS) entry which is preliminary data.</text>
</comment>
<reference evidence="2 3" key="1">
    <citation type="submission" date="2017-12" db="EMBL/GenBank/DDBJ databases">
        <title>Phylogenetic diversity of female urinary microbiome.</title>
        <authorList>
            <person name="Thomas-White K."/>
            <person name="Wolfe A.J."/>
        </authorList>
    </citation>
    <scope>NUCLEOTIDE SEQUENCE [LARGE SCALE GENOMIC DNA]</scope>
    <source>
        <strain evidence="2 3">UMB0119</strain>
    </source>
</reference>
<dbReference type="PANTHER" id="PTHR43358">
    <property type="entry name" value="ALPHA/BETA-HYDROLASE"/>
    <property type="match status" value="1"/>
</dbReference>
<sequence length="315" mass="35633">MKIIKILIAIIIISAIIITTSHIAKLNTWLNAKLGNMDYRPDIKENAKEHHGQKHFEDRKKVLDIVNHYADIMDDVFINSFDKTKLAGSYLLGNNPNMRVILIHGYTASNKTMFTIADKYYKHGFSVLAPDLRGHGNSAGIFTTYGIKEKEDLKSWIKWIKTLHPQAKIILHGESLGAASAMFLAGENPKDIIACIEDCGYTSYYDVYVNQFPKKLSFLTKIIAVLANLFIKPIIGADLFKSNIDSMKKTKIPVFFINGGKDEIVPLQMCKSLYKSHQAKKEIYIAQGAGHAESKLYDSDIYYKKIFGFLDELML</sequence>
<proteinExistence type="predicted"/>
<evidence type="ECO:0000313" key="3">
    <source>
        <dbReference type="Proteomes" id="UP000234335"/>
    </source>
</evidence>
<dbReference type="Pfam" id="PF12146">
    <property type="entry name" value="Hydrolase_4"/>
    <property type="match status" value="1"/>
</dbReference>